<comment type="similarity">
    <text evidence="1">Belongs to the GTP cyclohydrolase I type 2/NIF3 family.</text>
</comment>
<dbReference type="OrthoDB" id="9792792at2"/>
<feature type="binding site" evidence="4">
    <location>
        <position position="224"/>
    </location>
    <ligand>
        <name>a divalent metal cation</name>
        <dbReference type="ChEBI" id="CHEBI:60240"/>
        <label>1</label>
    </ligand>
</feature>
<evidence type="ECO:0000313" key="5">
    <source>
        <dbReference type="EMBL" id="EER67592.1"/>
    </source>
</evidence>
<dbReference type="Pfam" id="PF01784">
    <property type="entry name" value="DUF34_NIF3"/>
    <property type="match status" value="1"/>
</dbReference>
<dbReference type="GeneID" id="93287655"/>
<dbReference type="PANTHER" id="PTHR13799">
    <property type="entry name" value="NGG1 INTERACTING FACTOR 3"/>
    <property type="match status" value="1"/>
</dbReference>
<dbReference type="FunFam" id="3.40.1390.30:FF:000001">
    <property type="entry name" value="GTP cyclohydrolase 1 type 2"/>
    <property type="match status" value="1"/>
</dbReference>
<sequence length="258" mass="28738">MITVKDVYNQLNELADVKLAEKWDNVGLMLGDNNSNVNKVLVCLDVTTKVVKEAIDNNIDLIVSHHPLIFKPLKSLDFTDDFKSNIIRDLIKNDISVISFHTNLDSAKLGLNDYLAKLLDLDDIRVLFEHNLDKEAGLGRIGRLSSSLSIEDFIVYIKEKFSLETVSAVIGNNKEISTVALLGGSGADFLYSLPEVDIYLTGDVGYHAALDAVEMEKNIIDIGHFTENLVKDLLQDYISKQGIEVIKSNVEKSPFKIL</sequence>
<organism evidence="5 6">
    <name type="scientific">Gemella haemolysans ATCC 10379</name>
    <dbReference type="NCBI Taxonomy" id="546270"/>
    <lineage>
        <taxon>Bacteria</taxon>
        <taxon>Bacillati</taxon>
        <taxon>Bacillota</taxon>
        <taxon>Bacilli</taxon>
        <taxon>Bacillales</taxon>
        <taxon>Gemellaceae</taxon>
        <taxon>Gemella</taxon>
    </lineage>
</organism>
<evidence type="ECO:0000256" key="4">
    <source>
        <dbReference type="PIRSR" id="PIRSR602678-1"/>
    </source>
</evidence>
<reference evidence="5" key="1">
    <citation type="submission" date="2009-01" db="EMBL/GenBank/DDBJ databases">
        <authorList>
            <person name="Fulton L."/>
            <person name="Clifton S."/>
            <person name="Chinwalla A.T."/>
            <person name="Mitreva M."/>
            <person name="Sodergren E."/>
            <person name="Weinstock G."/>
            <person name="Clifton S."/>
            <person name="Dooling D.J."/>
            <person name="Fulton B."/>
            <person name="Minx P."/>
            <person name="Pepin K.H."/>
            <person name="Johnson M."/>
            <person name="Bhonagiri V."/>
            <person name="Nash W.E."/>
            <person name="Mardis E.R."/>
            <person name="Wilson R.K."/>
        </authorList>
    </citation>
    <scope>NUCLEOTIDE SEQUENCE [LARGE SCALE GENOMIC DNA]</scope>
    <source>
        <strain evidence="5">ATCC 10379</strain>
    </source>
</reference>
<keyword evidence="6" id="KW-1185">Reference proteome</keyword>
<dbReference type="GO" id="GO:0005737">
    <property type="term" value="C:cytoplasm"/>
    <property type="evidence" value="ECO:0007669"/>
    <property type="project" value="TreeGrafter"/>
</dbReference>
<proteinExistence type="inferred from homology"/>
<dbReference type="InterPro" id="IPR036069">
    <property type="entry name" value="DUF34/NIF3_sf"/>
</dbReference>
<dbReference type="GO" id="GO:0046872">
    <property type="term" value="F:metal ion binding"/>
    <property type="evidence" value="ECO:0007669"/>
    <property type="project" value="UniProtKB-KW"/>
</dbReference>
<dbReference type="Gene3D" id="3.40.1390.30">
    <property type="entry name" value="NIF3 (NGG1p interacting factor 3)-like"/>
    <property type="match status" value="2"/>
</dbReference>
<dbReference type="RefSeq" id="WP_003144901.1">
    <property type="nucleotide sequence ID" value="NZ_ACDZ02000014.1"/>
</dbReference>
<evidence type="ECO:0000256" key="3">
    <source>
        <dbReference type="ARBA" id="ARBA00022723"/>
    </source>
</evidence>
<dbReference type="EMBL" id="ACDZ02000014">
    <property type="protein sequence ID" value="EER67592.1"/>
    <property type="molecule type" value="Genomic_DNA"/>
</dbReference>
<dbReference type="Proteomes" id="UP000006004">
    <property type="component" value="Unassembled WGS sequence"/>
</dbReference>
<dbReference type="PANTHER" id="PTHR13799:SF14">
    <property type="entry name" value="GTP CYCLOHYDROLASE 1 TYPE 2 HOMOLOG"/>
    <property type="match status" value="1"/>
</dbReference>
<evidence type="ECO:0000313" key="6">
    <source>
        <dbReference type="Proteomes" id="UP000006004"/>
    </source>
</evidence>
<reference evidence="5" key="2">
    <citation type="submission" date="2009-06" db="EMBL/GenBank/DDBJ databases">
        <authorList>
            <person name="Sebastian Y."/>
            <person name="Madupu R."/>
            <person name="Durkin A.S."/>
            <person name="Torralba M."/>
            <person name="Methe B."/>
            <person name="Sutton G.G."/>
            <person name="Strausberg R.L."/>
            <person name="Nelson K.E."/>
        </authorList>
    </citation>
    <scope>NUCLEOTIDE SEQUENCE [LARGE SCALE GENOMIC DNA]</scope>
    <source>
        <strain evidence="5">ATCC 10379</strain>
    </source>
</reference>
<feature type="binding site" evidence="4">
    <location>
        <position position="65"/>
    </location>
    <ligand>
        <name>a divalent metal cation</name>
        <dbReference type="ChEBI" id="CHEBI:60240"/>
        <label>1</label>
    </ligand>
</feature>
<gene>
    <name evidence="5" type="ORF">GEMHA0001_0620</name>
</gene>
<dbReference type="SUPFAM" id="SSF102705">
    <property type="entry name" value="NIF3 (NGG1p interacting factor 3)-like"/>
    <property type="match status" value="1"/>
</dbReference>
<evidence type="ECO:0000256" key="1">
    <source>
        <dbReference type="ARBA" id="ARBA00006964"/>
    </source>
</evidence>
<protein>
    <recommendedName>
        <fullName evidence="2">GTP cyclohydrolase 1 type 2 homolog</fullName>
    </recommendedName>
</protein>
<feature type="binding site" evidence="4">
    <location>
        <position position="66"/>
    </location>
    <ligand>
        <name>a divalent metal cation</name>
        <dbReference type="ChEBI" id="CHEBI:60240"/>
        <label>1</label>
    </ligand>
</feature>
<feature type="binding site" evidence="4">
    <location>
        <position position="105"/>
    </location>
    <ligand>
        <name>a divalent metal cation</name>
        <dbReference type="ChEBI" id="CHEBI:60240"/>
        <label>1</label>
    </ligand>
</feature>
<dbReference type="AlphaFoldDB" id="C5NYT0"/>
<evidence type="ECO:0000256" key="2">
    <source>
        <dbReference type="ARBA" id="ARBA00022112"/>
    </source>
</evidence>
<feature type="binding site" evidence="4">
    <location>
        <position position="227"/>
    </location>
    <ligand>
        <name>a divalent metal cation</name>
        <dbReference type="ChEBI" id="CHEBI:60240"/>
        <label>1</label>
    </ligand>
</feature>
<name>C5NYT0_9BACL</name>
<accession>C5NYT0</accession>
<dbReference type="InterPro" id="IPR002678">
    <property type="entry name" value="DUF34/NIF3"/>
</dbReference>
<dbReference type="NCBIfam" id="TIGR00486">
    <property type="entry name" value="YbgI_SA1388"/>
    <property type="match status" value="1"/>
</dbReference>
<keyword evidence="3 4" id="KW-0479">Metal-binding</keyword>
<dbReference type="eggNOG" id="COG0327">
    <property type="taxonomic scope" value="Bacteria"/>
</dbReference>
<comment type="caution">
    <text evidence="5">The sequence shown here is derived from an EMBL/GenBank/DDBJ whole genome shotgun (WGS) entry which is preliminary data.</text>
</comment>